<organism evidence="2 3">
    <name type="scientific">Exophiala bonariae</name>
    <dbReference type="NCBI Taxonomy" id="1690606"/>
    <lineage>
        <taxon>Eukaryota</taxon>
        <taxon>Fungi</taxon>
        <taxon>Dikarya</taxon>
        <taxon>Ascomycota</taxon>
        <taxon>Pezizomycotina</taxon>
        <taxon>Eurotiomycetes</taxon>
        <taxon>Chaetothyriomycetidae</taxon>
        <taxon>Chaetothyriales</taxon>
        <taxon>Herpotrichiellaceae</taxon>
        <taxon>Exophiala</taxon>
    </lineage>
</organism>
<dbReference type="SUPFAM" id="SSF53474">
    <property type="entry name" value="alpha/beta-Hydrolases"/>
    <property type="match status" value="1"/>
</dbReference>
<dbReference type="InterPro" id="IPR018712">
    <property type="entry name" value="Tle1-like_cat"/>
</dbReference>
<dbReference type="Proteomes" id="UP001358417">
    <property type="component" value="Unassembled WGS sequence"/>
</dbReference>
<accession>A0AAV9NAH0</accession>
<protein>
    <recommendedName>
        <fullName evidence="1">T6SS Phospholipase effector Tle1-like catalytic domain-containing protein</fullName>
    </recommendedName>
</protein>
<dbReference type="PANTHER" id="PTHR33840">
    <property type="match status" value="1"/>
</dbReference>
<evidence type="ECO:0000313" key="2">
    <source>
        <dbReference type="EMBL" id="KAK5053097.1"/>
    </source>
</evidence>
<dbReference type="GeneID" id="89970283"/>
<name>A0AAV9NAH0_9EURO</name>
<dbReference type="InterPro" id="IPR029058">
    <property type="entry name" value="AB_hydrolase_fold"/>
</dbReference>
<dbReference type="EMBL" id="JAVRRD010000012">
    <property type="protein sequence ID" value="KAK5053097.1"/>
    <property type="molecule type" value="Genomic_DNA"/>
</dbReference>
<evidence type="ECO:0000313" key="3">
    <source>
        <dbReference type="Proteomes" id="UP001358417"/>
    </source>
</evidence>
<dbReference type="RefSeq" id="XP_064706539.1">
    <property type="nucleotide sequence ID" value="XM_064845685.1"/>
</dbReference>
<dbReference type="Pfam" id="PF09994">
    <property type="entry name" value="T6SS_Tle1-like_cat"/>
    <property type="match status" value="1"/>
</dbReference>
<keyword evidence="3" id="KW-1185">Reference proteome</keyword>
<sequence length="645" mass="72859">MEFGDSVLISGGFQDTSLKFKPKRIILCCDGTWQSSVSNVTNVPSNVTRIARYLARGGRDRDGKEWEQAVFYDAGIGTGVSDLEAKREGGTGSGFVGNVIEAYNFIVLNYNLGDQIFCVGFSRGAYTARAVAGLVTDIGVIHPRDMQDFPELYRLYQAHEDSHMFRKSKAWREWIEGKPLFDPSQKNLPPEWKRSPFAWEKRPHASAPESSRWVEAVAVFDTVGSLGVPEVVGWKGYLVRPLVSLAQKLGVPVEKAGFHNVGLSPYIKHAYHALALDEHRKPFGPTLWHYLESDTTPKSDAKASELRESWKKLHKDDNATEKQLDAAWHELIDAEMREELNGHRSTLLQVWFPGVHINAGGGSSELLTTKRDDFEQMAMVSLSWMMEQLRRHLDFELSTNTLMAWDRFQLIRPQIDDLLKHNSSHWLTKEVNARLAKQPKEDLWNDGNKTRSLNIAAEVLKSWATGPIIDSFEGEMKATGSETRTPGNYRSRSPGQSAAFRLGSTNEQIHPSITYRMEKLGAKYKPEALADFKRQSKKDSKGHVTYEWVNKEIRIPEYKIRPEMADDSVAPVFDTKTGFLIDDSLDRFERLLISGDASAYAFIGKLDKEYGYNSWAAIQQDPNRAVKQPNVEHENQGFNPANAGF</sequence>
<dbReference type="AlphaFoldDB" id="A0AAV9NAH0"/>
<feature type="domain" description="T6SS Phospholipase effector Tle1-like catalytic" evidence="1">
    <location>
        <begin position="23"/>
        <end position="388"/>
    </location>
</feature>
<proteinExistence type="predicted"/>
<evidence type="ECO:0000259" key="1">
    <source>
        <dbReference type="Pfam" id="PF09994"/>
    </source>
</evidence>
<dbReference type="PANTHER" id="PTHR33840:SF16">
    <property type="entry name" value="DUF2235 DOMAIN-CONTAINING PROTEIN"/>
    <property type="match status" value="1"/>
</dbReference>
<reference evidence="2 3" key="1">
    <citation type="submission" date="2023-08" db="EMBL/GenBank/DDBJ databases">
        <title>Black Yeasts Isolated from many extreme environments.</title>
        <authorList>
            <person name="Coleine C."/>
            <person name="Stajich J.E."/>
            <person name="Selbmann L."/>
        </authorList>
    </citation>
    <scope>NUCLEOTIDE SEQUENCE [LARGE SCALE GENOMIC DNA]</scope>
    <source>
        <strain evidence="2 3">CCFEE 5792</strain>
    </source>
</reference>
<gene>
    <name evidence="2" type="ORF">LTR84_002071</name>
</gene>
<comment type="caution">
    <text evidence="2">The sequence shown here is derived from an EMBL/GenBank/DDBJ whole genome shotgun (WGS) entry which is preliminary data.</text>
</comment>